<keyword evidence="18" id="KW-1185">Reference proteome</keyword>
<protein>
    <recommendedName>
        <fullName evidence="14">DNA-directed RNA polymerase subunit</fullName>
    </recommendedName>
</protein>
<dbReference type="FunFam" id="2.40.50.140:FF:000488">
    <property type="entry name" value="Predicted protein"/>
    <property type="match status" value="1"/>
</dbReference>
<dbReference type="Gene3D" id="2.40.50.140">
    <property type="entry name" value="Nucleic acid-binding proteins"/>
    <property type="match status" value="1"/>
</dbReference>
<feature type="domain" description="RNA polymerase Rpb7-like N-terminal" evidence="15">
    <location>
        <begin position="151"/>
        <end position="205"/>
    </location>
</feature>
<dbReference type="AlphaFoldDB" id="A0A565ALE9"/>
<dbReference type="PANTHER" id="PTHR12709:SF1">
    <property type="entry name" value="DNA-DIRECTED RNA POLYMERASE III SUBUNIT RPC8"/>
    <property type="match status" value="1"/>
</dbReference>
<evidence type="ECO:0000256" key="11">
    <source>
        <dbReference type="ARBA" id="ARBA00023163"/>
    </source>
</evidence>
<evidence type="ECO:0000259" key="16">
    <source>
        <dbReference type="Pfam" id="PF08292"/>
    </source>
</evidence>
<dbReference type="InterPro" id="IPR005576">
    <property type="entry name" value="Rpb7-like_N"/>
</dbReference>
<evidence type="ECO:0000256" key="3">
    <source>
        <dbReference type="ARBA" id="ARBA00009307"/>
    </source>
</evidence>
<keyword evidence="6" id="KW-0150">Chloroplast</keyword>
<evidence type="ECO:0000256" key="10">
    <source>
        <dbReference type="ARBA" id="ARBA00023136"/>
    </source>
</evidence>
<dbReference type="GO" id="GO:0005666">
    <property type="term" value="C:RNA polymerase III complex"/>
    <property type="evidence" value="ECO:0007669"/>
    <property type="project" value="TreeGrafter"/>
</dbReference>
<dbReference type="CDD" id="cd04330">
    <property type="entry name" value="RNAP_III_Rpc25_N"/>
    <property type="match status" value="1"/>
</dbReference>
<evidence type="ECO:0000256" key="12">
    <source>
        <dbReference type="ARBA" id="ARBA00023242"/>
    </source>
</evidence>
<dbReference type="InterPro" id="IPR009806">
    <property type="entry name" value="PSII_PsbW_class2"/>
</dbReference>
<keyword evidence="13" id="KW-0604">Photosystem II</keyword>
<dbReference type="InterPro" id="IPR012340">
    <property type="entry name" value="NA-bd_OB-fold"/>
</dbReference>
<comment type="function">
    <text evidence="14">DNA-dependent RNA polymerase which catalyzes the transcription of DNA into RNA using the four ribonucleoside triphosphates as substrates.</text>
</comment>
<evidence type="ECO:0000256" key="6">
    <source>
        <dbReference type="ARBA" id="ARBA00022528"/>
    </source>
</evidence>
<dbReference type="SUPFAM" id="SSF88798">
    <property type="entry name" value="N-terminal, heterodimerisation domain of RBP7 (RpoE)"/>
    <property type="match status" value="1"/>
</dbReference>
<dbReference type="GO" id="GO:0006384">
    <property type="term" value="P:transcription initiation at RNA polymerase III promoter"/>
    <property type="evidence" value="ECO:0007669"/>
    <property type="project" value="TreeGrafter"/>
</dbReference>
<dbReference type="Pfam" id="PF08292">
    <property type="entry name" value="RNA_pol_Rbc25"/>
    <property type="match status" value="1"/>
</dbReference>
<dbReference type="PANTHER" id="PTHR12709">
    <property type="entry name" value="DNA-DIRECTED RNA POLYMERASE II, III"/>
    <property type="match status" value="1"/>
</dbReference>
<evidence type="ECO:0000256" key="7">
    <source>
        <dbReference type="ARBA" id="ARBA00022531"/>
    </source>
</evidence>
<comment type="subcellular location">
    <subcellularLocation>
        <location evidence="1 14">Nucleus</location>
    </subcellularLocation>
    <subcellularLocation>
        <location evidence="2">Plastid</location>
        <location evidence="2">Chloroplast thylakoid membrane</location>
        <topology evidence="2">Single-pass membrane protein</topology>
    </subcellularLocation>
</comment>
<feature type="domain" description="RNA polymerase III subunit Rpc25" evidence="16">
    <location>
        <begin position="226"/>
        <end position="337"/>
    </location>
</feature>
<evidence type="ECO:0000256" key="14">
    <source>
        <dbReference type="RuleBase" id="RU369086"/>
    </source>
</evidence>
<keyword evidence="8" id="KW-0934">Plastid</keyword>
<reference evidence="17" key="1">
    <citation type="submission" date="2019-07" db="EMBL/GenBank/DDBJ databases">
        <authorList>
            <person name="Dittberner H."/>
        </authorList>
    </citation>
    <scope>NUCLEOTIDE SEQUENCE [LARGE SCALE GENOMIC DNA]</scope>
</reference>
<sequence length="347" mass="38477">MASFTSSIARPTLLLKPSIATITNEPVYCLPRMSKRTSGVKCSMETKQPKQEEKSSTASASAVAVMLTAVMSSPAMALVDERMSTEGTGLPFGIWLKVLGFLNRQVTQSDWSFFSPRFPSTSNISPGTEISVFVATLSIDLIEMFYLSELEHTLRVPPHLLNLPLEDAIKSVLQNVFLDKVLTDLGLCVSVYDIKSVEGGIVLPGVGAATYKVGFRIVVFRPFVGEVIAAKFKESDANGLRLTLGFFEDIYVPAPLIPTPNRCEPDPYNRNQKRWVWEFGKPKEDYIIDDSCQIKFRVESISYPSVPTERAEDAKPFAPMVVTGNIDDDGLGPVSWWESFDQIDQEE</sequence>
<accession>A0A565ALE9</accession>
<dbReference type="Pfam" id="PF03876">
    <property type="entry name" value="SHS2_Rpb7-N"/>
    <property type="match status" value="1"/>
</dbReference>
<dbReference type="InterPro" id="IPR013238">
    <property type="entry name" value="RNA_pol_III_Rbc25"/>
</dbReference>
<dbReference type="GO" id="GO:0009535">
    <property type="term" value="C:chloroplast thylakoid membrane"/>
    <property type="evidence" value="ECO:0007669"/>
    <property type="project" value="UniProtKB-SubCell"/>
</dbReference>
<dbReference type="OrthoDB" id="10256606at2759"/>
<dbReference type="InterPro" id="IPR045113">
    <property type="entry name" value="Rpb7-like"/>
</dbReference>
<comment type="similarity">
    <text evidence="3">Belongs to the eukaryotic RPB7/RPC8 RNA polymerase subunit family.</text>
</comment>
<evidence type="ECO:0000313" key="18">
    <source>
        <dbReference type="Proteomes" id="UP000489600"/>
    </source>
</evidence>
<keyword evidence="10" id="KW-0472">Membrane</keyword>
<keyword evidence="5 14" id="KW-0240">DNA-directed RNA polymerase</keyword>
<keyword evidence="7" id="KW-0602">Photosynthesis</keyword>
<dbReference type="Gene3D" id="3.30.1490.120">
    <property type="entry name" value="RNA polymerase Rpb7-like, N-terminal domain"/>
    <property type="match status" value="1"/>
</dbReference>
<dbReference type="EMBL" id="CABITT030000001">
    <property type="protein sequence ID" value="VVA90227.1"/>
    <property type="molecule type" value="Genomic_DNA"/>
</dbReference>
<proteinExistence type="inferred from homology"/>
<evidence type="ECO:0000256" key="4">
    <source>
        <dbReference type="ARBA" id="ARBA00010395"/>
    </source>
</evidence>
<comment type="caution">
    <text evidence="17">The sequence shown here is derived from an EMBL/GenBank/DDBJ whole genome shotgun (WGS) entry which is preliminary data.</text>
</comment>
<dbReference type="SUPFAM" id="SSF50249">
    <property type="entry name" value="Nucleic acid-binding proteins"/>
    <property type="match status" value="1"/>
</dbReference>
<evidence type="ECO:0000313" key="17">
    <source>
        <dbReference type="EMBL" id="VVA90227.1"/>
    </source>
</evidence>
<keyword evidence="12 14" id="KW-0539">Nucleus</keyword>
<evidence type="ECO:0000256" key="1">
    <source>
        <dbReference type="ARBA" id="ARBA00004123"/>
    </source>
</evidence>
<dbReference type="GO" id="GO:0009523">
    <property type="term" value="C:photosystem II"/>
    <property type="evidence" value="ECO:0007669"/>
    <property type="project" value="UniProtKB-KW"/>
</dbReference>
<gene>
    <name evidence="17" type="ORF">ANE_LOCUS672</name>
</gene>
<dbReference type="InterPro" id="IPR036898">
    <property type="entry name" value="RNA_pol_Rpb7-like_N_sf"/>
</dbReference>
<evidence type="ECO:0000259" key="15">
    <source>
        <dbReference type="Pfam" id="PF03876"/>
    </source>
</evidence>
<evidence type="ECO:0000256" key="13">
    <source>
        <dbReference type="ARBA" id="ARBA00023276"/>
    </source>
</evidence>
<name>A0A565ALE9_9BRAS</name>
<evidence type="ECO:0000256" key="2">
    <source>
        <dbReference type="ARBA" id="ARBA00004581"/>
    </source>
</evidence>
<keyword evidence="9" id="KW-0793">Thylakoid</keyword>
<evidence type="ECO:0000256" key="9">
    <source>
        <dbReference type="ARBA" id="ARBA00023078"/>
    </source>
</evidence>
<organism evidence="17 18">
    <name type="scientific">Arabis nemorensis</name>
    <dbReference type="NCBI Taxonomy" id="586526"/>
    <lineage>
        <taxon>Eukaryota</taxon>
        <taxon>Viridiplantae</taxon>
        <taxon>Streptophyta</taxon>
        <taxon>Embryophyta</taxon>
        <taxon>Tracheophyta</taxon>
        <taxon>Spermatophyta</taxon>
        <taxon>Magnoliopsida</taxon>
        <taxon>eudicotyledons</taxon>
        <taxon>Gunneridae</taxon>
        <taxon>Pentapetalae</taxon>
        <taxon>rosids</taxon>
        <taxon>malvids</taxon>
        <taxon>Brassicales</taxon>
        <taxon>Brassicaceae</taxon>
        <taxon>Arabideae</taxon>
        <taxon>Arabis</taxon>
    </lineage>
</organism>
<dbReference type="Proteomes" id="UP000489600">
    <property type="component" value="Unassembled WGS sequence"/>
</dbReference>
<keyword evidence="11 14" id="KW-0804">Transcription</keyword>
<dbReference type="GO" id="GO:0015979">
    <property type="term" value="P:photosynthesis"/>
    <property type="evidence" value="ECO:0007669"/>
    <property type="project" value="UniProtKB-KW"/>
</dbReference>
<evidence type="ECO:0000256" key="5">
    <source>
        <dbReference type="ARBA" id="ARBA00022478"/>
    </source>
</evidence>
<evidence type="ECO:0000256" key="8">
    <source>
        <dbReference type="ARBA" id="ARBA00022640"/>
    </source>
</evidence>
<comment type="similarity">
    <text evidence="4">Belongs to the psbW family.</text>
</comment>
<dbReference type="Pfam" id="PF07123">
    <property type="entry name" value="PsbW"/>
    <property type="match status" value="1"/>
</dbReference>